<dbReference type="RefSeq" id="WP_308947975.1">
    <property type="nucleotide sequence ID" value="NZ_JARXHW010000001.1"/>
</dbReference>
<dbReference type="Proteomes" id="UP001225316">
    <property type="component" value="Unassembled WGS sequence"/>
</dbReference>
<evidence type="ECO:0000256" key="4">
    <source>
        <dbReference type="PROSITE-ProRule" id="PRU00169"/>
    </source>
</evidence>
<evidence type="ECO:0000259" key="6">
    <source>
        <dbReference type="PROSITE" id="PS50110"/>
    </source>
</evidence>
<dbReference type="Pfam" id="PF25601">
    <property type="entry name" value="AAA_lid_14"/>
    <property type="match status" value="1"/>
</dbReference>
<dbReference type="Gene3D" id="3.40.50.2300">
    <property type="match status" value="1"/>
</dbReference>
<organism evidence="7 8">
    <name type="scientific">Thalassobacterium maritimum</name>
    <dbReference type="NCBI Taxonomy" id="3041265"/>
    <lineage>
        <taxon>Bacteria</taxon>
        <taxon>Pseudomonadati</taxon>
        <taxon>Verrucomicrobiota</taxon>
        <taxon>Opitutia</taxon>
        <taxon>Puniceicoccales</taxon>
        <taxon>Coraliomargaritaceae</taxon>
        <taxon>Thalassobacterium</taxon>
    </lineage>
</organism>
<dbReference type="Pfam" id="PF00072">
    <property type="entry name" value="Response_reg"/>
    <property type="match status" value="1"/>
</dbReference>
<proteinExistence type="predicted"/>
<dbReference type="InterPro" id="IPR011006">
    <property type="entry name" value="CheY-like_superfamily"/>
</dbReference>
<dbReference type="SMART" id="SM00448">
    <property type="entry name" value="REC"/>
    <property type="match status" value="1"/>
</dbReference>
<feature type="domain" description="Response regulatory" evidence="6">
    <location>
        <begin position="4"/>
        <end position="118"/>
    </location>
</feature>
<dbReference type="EMBL" id="JARXHW010000001">
    <property type="protein sequence ID" value="MDQ8205999.1"/>
    <property type="molecule type" value="Genomic_DNA"/>
</dbReference>
<evidence type="ECO:0000256" key="1">
    <source>
        <dbReference type="ARBA" id="ARBA00022553"/>
    </source>
</evidence>
<comment type="caution">
    <text evidence="7">The sequence shown here is derived from an EMBL/GenBank/DDBJ whole genome shotgun (WGS) entry which is preliminary data.</text>
</comment>
<protein>
    <submittedName>
        <fullName evidence="7">Response regulator</fullName>
    </submittedName>
</protein>
<dbReference type="CDD" id="cd00156">
    <property type="entry name" value="REC"/>
    <property type="match status" value="1"/>
</dbReference>
<keyword evidence="3" id="KW-0067">ATP-binding</keyword>
<dbReference type="PANTHER" id="PTHR44591">
    <property type="entry name" value="STRESS RESPONSE REGULATOR PROTEIN 1"/>
    <property type="match status" value="1"/>
</dbReference>
<accession>A0ABU1APA5</accession>
<feature type="modified residue" description="4-aspartylphosphate" evidence="4">
    <location>
        <position position="53"/>
    </location>
</feature>
<evidence type="ECO:0000313" key="7">
    <source>
        <dbReference type="EMBL" id="MDQ8205999.1"/>
    </source>
</evidence>
<evidence type="ECO:0000256" key="3">
    <source>
        <dbReference type="ARBA" id="ARBA00022840"/>
    </source>
</evidence>
<dbReference type="InterPro" id="IPR050595">
    <property type="entry name" value="Bact_response_regulator"/>
</dbReference>
<dbReference type="InterPro" id="IPR002078">
    <property type="entry name" value="Sigma_54_int"/>
</dbReference>
<dbReference type="Gene3D" id="1.10.8.60">
    <property type="match status" value="1"/>
</dbReference>
<keyword evidence="2" id="KW-0547">Nucleotide-binding</keyword>
<keyword evidence="8" id="KW-1185">Reference proteome</keyword>
<name>A0ABU1APA5_9BACT</name>
<dbReference type="SUPFAM" id="SSF52172">
    <property type="entry name" value="CheY-like"/>
    <property type="match status" value="1"/>
</dbReference>
<reference evidence="7 8" key="1">
    <citation type="submission" date="2023-04" db="EMBL/GenBank/DDBJ databases">
        <title>A novel bacteria isolated from coastal sediment.</title>
        <authorList>
            <person name="Liu X.-J."/>
            <person name="Du Z.-J."/>
        </authorList>
    </citation>
    <scope>NUCLEOTIDE SEQUENCE [LARGE SCALE GENOMIC DNA]</scope>
    <source>
        <strain evidence="7 8">SDUM461003</strain>
    </source>
</reference>
<dbReference type="PANTHER" id="PTHR44591:SF3">
    <property type="entry name" value="RESPONSE REGULATORY DOMAIN-CONTAINING PROTEIN"/>
    <property type="match status" value="1"/>
</dbReference>
<feature type="domain" description="Sigma-54 factor interaction" evidence="5">
    <location>
        <begin position="170"/>
        <end position="354"/>
    </location>
</feature>
<dbReference type="InterPro" id="IPR058031">
    <property type="entry name" value="AAA_lid_NorR"/>
</dbReference>
<dbReference type="PROSITE" id="PS50045">
    <property type="entry name" value="SIGMA54_INTERACT_4"/>
    <property type="match status" value="1"/>
</dbReference>
<evidence type="ECO:0000259" key="5">
    <source>
        <dbReference type="PROSITE" id="PS50045"/>
    </source>
</evidence>
<keyword evidence="1 4" id="KW-0597">Phosphoprotein</keyword>
<evidence type="ECO:0000256" key="2">
    <source>
        <dbReference type="ARBA" id="ARBA00022741"/>
    </source>
</evidence>
<evidence type="ECO:0000313" key="8">
    <source>
        <dbReference type="Proteomes" id="UP001225316"/>
    </source>
</evidence>
<sequence length="438" mass="48593">MAGRILVLDDEENYAEMLQDLLRENNYRVDMATRPERAITQLEEIPYDLVISDYKMPVMDGADFLKKARELYPNLPFILVSGLMNTPELVKVANMSVTLVMEKPLDTGAFLQHVARFSDPMTDLEKEQCAQEGQAAAAEAIALSFPEEPRFFSASNFLANRFLQSAWGIAKEGAELYILEPRGGDAELAIKDLSRWRGNGDMPVDLFDLPLLVSEAVSKLRTVLSDFEKSRVVGVRLNSVDDMSRAHKLTEAAQREVEGSESLLIIYIVSEDTTETIRTAFEDATGEAGVVLPSISLRPSDLAVYARRVARIAAERAGRSLCGEFTPEAVYGLLSYEWPGNYKQIQEVVNGAVHTSADESITLEALNEVIGAPITLVPAEARMHTLMKAEQQRYLQEQLLQGGLTAAELAKKLELDPSVQTKADLKNMPLLREELGRI</sequence>
<gene>
    <name evidence="7" type="ORF">QEH52_00630</name>
</gene>
<dbReference type="PROSITE" id="PS50110">
    <property type="entry name" value="RESPONSE_REGULATORY"/>
    <property type="match status" value="1"/>
</dbReference>
<dbReference type="InterPro" id="IPR001789">
    <property type="entry name" value="Sig_transdc_resp-reg_receiver"/>
</dbReference>